<dbReference type="Proteomes" id="UP000822476">
    <property type="component" value="Unassembled WGS sequence"/>
</dbReference>
<dbReference type="OrthoDB" id="6256596at2759"/>
<protein>
    <submittedName>
        <fullName evidence="1">Uncharacterized protein</fullName>
    </submittedName>
</protein>
<gene>
    <name evidence="1" type="ORF">EG68_02510</name>
</gene>
<proteinExistence type="predicted"/>
<sequence>MNSGIKNDQPERPVSVNLSNNSWPSAVQLPICKDPWTDNVKHLLSCSNIPLGAQPRCPGCGCRQYRIQCEKHWPQKMTVKQEEQQRAYSEYLEAFKTSCVCEASRASRVIPVIPCCEDPTKCPCDALIYQGCCCRHSEQTHSSDACNCTSSDNAELNGCDCSAPTSNTCCVVQQRDPRLCNPLPYELTHCLNHGTKTSTAYCHCRTELSQFRV</sequence>
<comment type="caution">
    <text evidence="1">The sequence shown here is derived from an EMBL/GenBank/DDBJ whole genome shotgun (WGS) entry which is preliminary data.</text>
</comment>
<organism evidence="1 2">
    <name type="scientific">Paragonimus skrjabini miyazakii</name>
    <dbReference type="NCBI Taxonomy" id="59628"/>
    <lineage>
        <taxon>Eukaryota</taxon>
        <taxon>Metazoa</taxon>
        <taxon>Spiralia</taxon>
        <taxon>Lophotrochozoa</taxon>
        <taxon>Platyhelminthes</taxon>
        <taxon>Trematoda</taxon>
        <taxon>Digenea</taxon>
        <taxon>Plagiorchiida</taxon>
        <taxon>Troglotremata</taxon>
        <taxon>Troglotrematidae</taxon>
        <taxon>Paragonimus</taxon>
    </lineage>
</organism>
<dbReference type="EMBL" id="JTDE01000794">
    <property type="protein sequence ID" value="KAF7260336.1"/>
    <property type="molecule type" value="Genomic_DNA"/>
</dbReference>
<evidence type="ECO:0000313" key="1">
    <source>
        <dbReference type="EMBL" id="KAF7260336.1"/>
    </source>
</evidence>
<keyword evidence="2" id="KW-1185">Reference proteome</keyword>
<evidence type="ECO:0000313" key="2">
    <source>
        <dbReference type="Proteomes" id="UP000822476"/>
    </source>
</evidence>
<reference evidence="1" key="1">
    <citation type="submission" date="2019-07" db="EMBL/GenBank/DDBJ databases">
        <title>Annotation for the trematode Paragonimus miyazaki's.</title>
        <authorList>
            <person name="Choi Y.-J."/>
        </authorList>
    </citation>
    <scope>NUCLEOTIDE SEQUENCE</scope>
    <source>
        <strain evidence="1">Japan</strain>
    </source>
</reference>
<dbReference type="AlphaFoldDB" id="A0A8S9Z479"/>
<accession>A0A8S9Z479</accession>
<name>A0A8S9Z479_9TREM</name>